<keyword evidence="2" id="KW-1185">Reference proteome</keyword>
<sequence length="131" mass="14903">MNSTEYSLVSAPTIAGERFIRMLKLKELPFAVITNNDAEQQKWIKLGAEHVIPIDTEELGNQSVPEYPIGNVFLFENGLSDCCRYLQMTRSWTSKSIYVITANEQSRFVFKKFGADYVIHSKSGDMPFLIS</sequence>
<dbReference type="EMBL" id="JXAK01000105">
    <property type="protein sequence ID" value="KIL36746.1"/>
    <property type="molecule type" value="Genomic_DNA"/>
</dbReference>
<protein>
    <submittedName>
        <fullName evidence="1">Uncharacterized protein</fullName>
    </submittedName>
</protein>
<organism evidence="1 2">
    <name type="scientific">Gordoniibacillus kamchatkensis</name>
    <dbReference type="NCBI Taxonomy" id="1590651"/>
    <lineage>
        <taxon>Bacteria</taxon>
        <taxon>Bacillati</taxon>
        <taxon>Bacillota</taxon>
        <taxon>Bacilli</taxon>
        <taxon>Bacillales</taxon>
        <taxon>Paenibacillaceae</taxon>
        <taxon>Gordoniibacillus</taxon>
    </lineage>
</organism>
<comment type="caution">
    <text evidence="1">The sequence shown here is derived from an EMBL/GenBank/DDBJ whole genome shotgun (WGS) entry which is preliminary data.</text>
</comment>
<evidence type="ECO:0000313" key="2">
    <source>
        <dbReference type="Proteomes" id="UP000031967"/>
    </source>
</evidence>
<reference evidence="1 2" key="1">
    <citation type="submission" date="2014-12" db="EMBL/GenBank/DDBJ databases">
        <title>Draft genome sequence of Paenibacillus kamchatkensis strain B-2647.</title>
        <authorList>
            <person name="Karlyshev A.V."/>
            <person name="Kudryashova E.B."/>
        </authorList>
    </citation>
    <scope>NUCLEOTIDE SEQUENCE [LARGE SCALE GENOMIC DNA]</scope>
    <source>
        <strain evidence="1 2">VKM B-2647</strain>
    </source>
</reference>
<dbReference type="Proteomes" id="UP000031967">
    <property type="component" value="Unassembled WGS sequence"/>
</dbReference>
<evidence type="ECO:0000313" key="1">
    <source>
        <dbReference type="EMBL" id="KIL36746.1"/>
    </source>
</evidence>
<dbReference type="RefSeq" id="WP_041052535.1">
    <property type="nucleotide sequence ID" value="NZ_JXAK01000105.1"/>
</dbReference>
<accession>A0ABR5A6S2</accession>
<proteinExistence type="predicted"/>
<gene>
    <name evidence="1" type="ORF">SD70_31365</name>
</gene>
<name>A0ABR5A6S2_9BACL</name>